<evidence type="ECO:0000256" key="1">
    <source>
        <dbReference type="SAM" id="Phobius"/>
    </source>
</evidence>
<name>A0A9R0RZM3_TRITD</name>
<gene>
    <name evidence="2" type="ORF">TRITD_1Bv1G045740</name>
    <name evidence="3" type="ORF">TRITD_3Av1G261530</name>
    <name evidence="4" type="ORF">TRITD_5Bv1G024290</name>
    <name evidence="5" type="ORF">TRITD_5Bv1G153980</name>
    <name evidence="6" type="ORF">TRITD_5Bv1G168440</name>
</gene>
<dbReference type="Proteomes" id="UP000324705">
    <property type="component" value="Chromosome 1B"/>
</dbReference>
<dbReference type="AlphaFoldDB" id="A0A9R0RZM3"/>
<dbReference type="EMBL" id="LT934115">
    <property type="protein sequence ID" value="VAH68820.1"/>
    <property type="molecule type" value="Genomic_DNA"/>
</dbReference>
<dbReference type="Gramene" id="TRITD5Bv1G153980.1">
    <property type="protein sequence ID" value="TRITD5Bv1G153980.1"/>
    <property type="gene ID" value="TRITD5Bv1G153980"/>
</dbReference>
<dbReference type="EMBL" id="LT934120">
    <property type="protein sequence ID" value="VAI27446.1"/>
    <property type="molecule type" value="Genomic_DNA"/>
</dbReference>
<proteinExistence type="predicted"/>
<dbReference type="Gramene" id="TRITD1Bv1G045740.1">
    <property type="protein sequence ID" value="TRITD1Bv1G045740.1"/>
    <property type="gene ID" value="TRITD1Bv1G045740"/>
</dbReference>
<dbReference type="EMBL" id="LT934120">
    <property type="protein sequence ID" value="VAI33983.1"/>
    <property type="molecule type" value="Genomic_DNA"/>
</dbReference>
<dbReference type="Proteomes" id="UP000324705">
    <property type="component" value="Chromosome 3A"/>
</dbReference>
<dbReference type="Proteomes" id="UP000324705">
    <property type="component" value="Chromosome 5B"/>
</dbReference>
<keyword evidence="1" id="KW-0472">Membrane</keyword>
<keyword evidence="7" id="KW-1185">Reference proteome</keyword>
<reference evidence="3 7" key="1">
    <citation type="submission" date="2017-09" db="EMBL/GenBank/DDBJ databases">
        <authorList>
            <consortium name="International Durum Wheat Genome Sequencing Consortium (IDWGSC)"/>
            <person name="Milanesi L."/>
        </authorList>
    </citation>
    <scope>NUCLEOTIDE SEQUENCE [LARGE SCALE GENOMIC DNA]</scope>
    <source>
        <strain evidence="7">cv. Svevo</strain>
    </source>
</reference>
<evidence type="ECO:0000313" key="7">
    <source>
        <dbReference type="Proteomes" id="UP000324705"/>
    </source>
</evidence>
<sequence>MVQYVDLLIAESTYSMVQIKMTQSSVYLHDTIYMVHTVSIYCLCTVCLLHVQIKMCLHIFFSHKQILDVRLALAGPYSFLAIHLCICSACLEGFECFACLSAYLEYRDDCGCTPYM</sequence>
<dbReference type="Gramene" id="TRITD3Av1G261530.1">
    <property type="protein sequence ID" value="TRITD3Av1G261530.1"/>
    <property type="gene ID" value="TRITD3Av1G261530"/>
</dbReference>
<accession>A0A9R0RZM3</accession>
<keyword evidence="1" id="KW-1133">Transmembrane helix</keyword>
<dbReference type="Gramene" id="TRITD5Bv1G168440.1">
    <property type="protein sequence ID" value="TRITD5Bv1G168440.1"/>
    <property type="gene ID" value="TRITD5Bv1G168440"/>
</dbReference>
<organism evidence="3 7">
    <name type="scientific">Triticum turgidum subsp. durum</name>
    <name type="common">Durum wheat</name>
    <name type="synonym">Triticum durum</name>
    <dbReference type="NCBI Taxonomy" id="4567"/>
    <lineage>
        <taxon>Eukaryota</taxon>
        <taxon>Viridiplantae</taxon>
        <taxon>Streptophyta</taxon>
        <taxon>Embryophyta</taxon>
        <taxon>Tracheophyta</taxon>
        <taxon>Spermatophyta</taxon>
        <taxon>Magnoliopsida</taxon>
        <taxon>Liliopsida</taxon>
        <taxon>Poales</taxon>
        <taxon>Poaceae</taxon>
        <taxon>BOP clade</taxon>
        <taxon>Pooideae</taxon>
        <taxon>Triticodae</taxon>
        <taxon>Triticeae</taxon>
        <taxon>Triticinae</taxon>
        <taxon>Triticum</taxon>
    </lineage>
</organism>
<evidence type="ECO:0000313" key="2">
    <source>
        <dbReference type="EMBL" id="VAH14420.1"/>
    </source>
</evidence>
<protein>
    <submittedName>
        <fullName evidence="2 3">Uncharacterized protein</fullName>
    </submittedName>
</protein>
<dbReference type="EMBL" id="LT934120">
    <property type="protein sequence ID" value="VAI34835.1"/>
    <property type="molecule type" value="Genomic_DNA"/>
</dbReference>
<keyword evidence="1" id="KW-0812">Transmembrane</keyword>
<dbReference type="EMBL" id="LT934112">
    <property type="protein sequence ID" value="VAH14420.1"/>
    <property type="molecule type" value="Genomic_DNA"/>
</dbReference>
<evidence type="ECO:0000313" key="4">
    <source>
        <dbReference type="EMBL" id="VAI27446.1"/>
    </source>
</evidence>
<evidence type="ECO:0000313" key="6">
    <source>
        <dbReference type="EMBL" id="VAI34835.1"/>
    </source>
</evidence>
<evidence type="ECO:0000313" key="3">
    <source>
        <dbReference type="EMBL" id="VAH68820.1"/>
    </source>
</evidence>
<evidence type="ECO:0000313" key="5">
    <source>
        <dbReference type="EMBL" id="VAI33983.1"/>
    </source>
</evidence>
<feature type="transmembrane region" description="Helical" evidence="1">
    <location>
        <begin position="31"/>
        <end position="51"/>
    </location>
</feature>
<dbReference type="Gramene" id="TRITD5Bv1G024290.1">
    <property type="protein sequence ID" value="TRITD5Bv1G024290.1"/>
    <property type="gene ID" value="TRITD5Bv1G024290"/>
</dbReference>